<reference evidence="7 8" key="1">
    <citation type="submission" date="2013-03" db="EMBL/GenBank/DDBJ databases">
        <title>The Genome Sequence of Exophiala aquamarina CBS 119918.</title>
        <authorList>
            <consortium name="The Broad Institute Genomics Platform"/>
            <person name="Cuomo C."/>
            <person name="de Hoog S."/>
            <person name="Gorbushina A."/>
            <person name="Walker B."/>
            <person name="Young S.K."/>
            <person name="Zeng Q."/>
            <person name="Gargeya S."/>
            <person name="Fitzgerald M."/>
            <person name="Haas B."/>
            <person name="Abouelleil A."/>
            <person name="Allen A.W."/>
            <person name="Alvarado L."/>
            <person name="Arachchi H.M."/>
            <person name="Berlin A.M."/>
            <person name="Chapman S.B."/>
            <person name="Gainer-Dewar J."/>
            <person name="Goldberg J."/>
            <person name="Griggs A."/>
            <person name="Gujja S."/>
            <person name="Hansen M."/>
            <person name="Howarth C."/>
            <person name="Imamovic A."/>
            <person name="Ireland A."/>
            <person name="Larimer J."/>
            <person name="McCowan C."/>
            <person name="Murphy C."/>
            <person name="Pearson M."/>
            <person name="Poon T.W."/>
            <person name="Priest M."/>
            <person name="Roberts A."/>
            <person name="Saif S."/>
            <person name="Shea T."/>
            <person name="Sisk P."/>
            <person name="Sykes S."/>
            <person name="Wortman J."/>
            <person name="Nusbaum C."/>
            <person name="Birren B."/>
        </authorList>
    </citation>
    <scope>NUCLEOTIDE SEQUENCE [LARGE SCALE GENOMIC DNA]</scope>
    <source>
        <strain evidence="7 8">CBS 119918</strain>
    </source>
</reference>
<protein>
    <recommendedName>
        <fullName evidence="6">FAD-binding domain-containing protein</fullName>
    </recommendedName>
</protein>
<dbReference type="PANTHER" id="PTHR47178">
    <property type="entry name" value="MONOOXYGENASE, FAD-BINDING"/>
    <property type="match status" value="1"/>
</dbReference>
<evidence type="ECO:0000313" key="7">
    <source>
        <dbReference type="EMBL" id="KEF61053.1"/>
    </source>
</evidence>
<dbReference type="Gene3D" id="3.50.50.60">
    <property type="entry name" value="FAD/NAD(P)-binding domain"/>
    <property type="match status" value="1"/>
</dbReference>
<dbReference type="GO" id="GO:0004497">
    <property type="term" value="F:monooxygenase activity"/>
    <property type="evidence" value="ECO:0007669"/>
    <property type="project" value="UniProtKB-KW"/>
</dbReference>
<keyword evidence="8" id="KW-1185">Reference proteome</keyword>
<gene>
    <name evidence="7" type="ORF">A1O9_02618</name>
</gene>
<evidence type="ECO:0000256" key="2">
    <source>
        <dbReference type="ARBA" id="ARBA00022630"/>
    </source>
</evidence>
<keyword evidence="3" id="KW-0274">FAD</keyword>
<evidence type="ECO:0000313" key="8">
    <source>
        <dbReference type="Proteomes" id="UP000027920"/>
    </source>
</evidence>
<dbReference type="PANTHER" id="PTHR47178:SF6">
    <property type="entry name" value="FAD-BINDING DOMAIN-CONTAINING PROTEIN"/>
    <property type="match status" value="1"/>
</dbReference>
<sequence>MDSQFKVLIVGAGVAGLALAQILRKHHVEFEIYERDDGSRGQGWSIALDKLHDLLPQDIDSLYNASTNHSIGKPDGFEFIDGKTHEILGVVGNVKQSHLGHNISASRDLFRRILMKHLDIQYGKRFVKYEESKNGVQIAFEDGTTATGHLLIGADGANSPVRGQLIEGFKATPSSLATLHGNTVLDRKLYEPLIEKGNSGVIVGQDGLKFTLLLLEYLDDGTALFNWVCSYKSKDAESETRWADTADREALFEKALEIAGHLPRRIVDAVRNTTPAGVHKPPIKLLETVLPKQALPRGRVTLVGDAAHSMVPFRGMGANTAILDVCDLAEGIIHGIESGDDLSWMLKSYETTMIPRGRSKVLESRATGDSADALEVAGGRLQRN</sequence>
<evidence type="ECO:0000256" key="1">
    <source>
        <dbReference type="ARBA" id="ARBA00001974"/>
    </source>
</evidence>
<dbReference type="RefSeq" id="XP_013263643.1">
    <property type="nucleotide sequence ID" value="XM_013408189.1"/>
</dbReference>
<keyword evidence="5" id="KW-0503">Monooxygenase</keyword>
<dbReference type="GeneID" id="25277559"/>
<accession>A0A072PNX1</accession>
<evidence type="ECO:0000256" key="3">
    <source>
        <dbReference type="ARBA" id="ARBA00022827"/>
    </source>
</evidence>
<dbReference type="InterPro" id="IPR036188">
    <property type="entry name" value="FAD/NAD-bd_sf"/>
</dbReference>
<dbReference type="SUPFAM" id="SSF51905">
    <property type="entry name" value="FAD/NAD(P)-binding domain"/>
    <property type="match status" value="1"/>
</dbReference>
<evidence type="ECO:0000256" key="4">
    <source>
        <dbReference type="ARBA" id="ARBA00023002"/>
    </source>
</evidence>
<dbReference type="EMBL" id="AMGV01000002">
    <property type="protein sequence ID" value="KEF61053.1"/>
    <property type="molecule type" value="Genomic_DNA"/>
</dbReference>
<feature type="domain" description="FAD-binding" evidence="6">
    <location>
        <begin position="5"/>
        <end position="358"/>
    </location>
</feature>
<comment type="cofactor">
    <cofactor evidence="1">
        <name>FAD</name>
        <dbReference type="ChEBI" id="CHEBI:57692"/>
    </cofactor>
</comment>
<dbReference type="AlphaFoldDB" id="A0A072PNX1"/>
<dbReference type="InterPro" id="IPR002938">
    <property type="entry name" value="FAD-bd"/>
</dbReference>
<evidence type="ECO:0000256" key="5">
    <source>
        <dbReference type="ARBA" id="ARBA00023033"/>
    </source>
</evidence>
<keyword evidence="4" id="KW-0560">Oxidoreductase</keyword>
<dbReference type="VEuPathDB" id="FungiDB:A1O9_02618"/>
<dbReference type="Pfam" id="PF01494">
    <property type="entry name" value="FAD_binding_3"/>
    <property type="match status" value="1"/>
</dbReference>
<dbReference type="STRING" id="1182545.A0A072PNX1"/>
<dbReference type="HOGENOM" id="CLU_009665_3_2_1"/>
<dbReference type="OrthoDB" id="47494at2759"/>
<evidence type="ECO:0000259" key="6">
    <source>
        <dbReference type="Pfam" id="PF01494"/>
    </source>
</evidence>
<dbReference type="Proteomes" id="UP000027920">
    <property type="component" value="Unassembled WGS sequence"/>
</dbReference>
<dbReference type="PRINTS" id="PR00420">
    <property type="entry name" value="RNGMNOXGNASE"/>
</dbReference>
<organism evidence="7 8">
    <name type="scientific">Exophiala aquamarina CBS 119918</name>
    <dbReference type="NCBI Taxonomy" id="1182545"/>
    <lineage>
        <taxon>Eukaryota</taxon>
        <taxon>Fungi</taxon>
        <taxon>Dikarya</taxon>
        <taxon>Ascomycota</taxon>
        <taxon>Pezizomycotina</taxon>
        <taxon>Eurotiomycetes</taxon>
        <taxon>Chaetothyriomycetidae</taxon>
        <taxon>Chaetothyriales</taxon>
        <taxon>Herpotrichiellaceae</taxon>
        <taxon>Exophiala</taxon>
    </lineage>
</organism>
<proteinExistence type="predicted"/>
<dbReference type="GO" id="GO:0071949">
    <property type="term" value="F:FAD binding"/>
    <property type="evidence" value="ECO:0007669"/>
    <property type="project" value="InterPro"/>
</dbReference>
<comment type="caution">
    <text evidence="7">The sequence shown here is derived from an EMBL/GenBank/DDBJ whole genome shotgun (WGS) entry which is preliminary data.</text>
</comment>
<keyword evidence="2" id="KW-0285">Flavoprotein</keyword>
<name>A0A072PNX1_9EURO</name>